<reference evidence="2" key="2">
    <citation type="journal article" date="2020" name="Nat. Commun.">
        <title>Large-scale genome sequencing of mycorrhizal fungi provides insights into the early evolution of symbiotic traits.</title>
        <authorList>
            <person name="Miyauchi S."/>
            <person name="Kiss E."/>
            <person name="Kuo A."/>
            <person name="Drula E."/>
            <person name="Kohler A."/>
            <person name="Sanchez-Garcia M."/>
            <person name="Morin E."/>
            <person name="Andreopoulos B."/>
            <person name="Barry K.W."/>
            <person name="Bonito G."/>
            <person name="Buee M."/>
            <person name="Carver A."/>
            <person name="Chen C."/>
            <person name="Cichocki N."/>
            <person name="Clum A."/>
            <person name="Culley D."/>
            <person name="Crous P.W."/>
            <person name="Fauchery L."/>
            <person name="Girlanda M."/>
            <person name="Hayes R.D."/>
            <person name="Keri Z."/>
            <person name="LaButti K."/>
            <person name="Lipzen A."/>
            <person name="Lombard V."/>
            <person name="Magnuson J."/>
            <person name="Maillard F."/>
            <person name="Murat C."/>
            <person name="Nolan M."/>
            <person name="Ohm R.A."/>
            <person name="Pangilinan J."/>
            <person name="Pereira M.F."/>
            <person name="Perotto S."/>
            <person name="Peter M."/>
            <person name="Pfister S."/>
            <person name="Riley R."/>
            <person name="Sitrit Y."/>
            <person name="Stielow J.B."/>
            <person name="Szollosi G."/>
            <person name="Zifcakova L."/>
            <person name="Stursova M."/>
            <person name="Spatafora J.W."/>
            <person name="Tedersoo L."/>
            <person name="Vaario L.M."/>
            <person name="Yamada A."/>
            <person name="Yan M."/>
            <person name="Wang P."/>
            <person name="Xu J."/>
            <person name="Bruns T."/>
            <person name="Baldrian P."/>
            <person name="Vilgalys R."/>
            <person name="Dunand C."/>
            <person name="Henrissat B."/>
            <person name="Grigoriev I.V."/>
            <person name="Hibbett D."/>
            <person name="Nagy L.G."/>
            <person name="Martin F.M."/>
        </authorList>
    </citation>
    <scope>NUCLEOTIDE SEQUENCE</scope>
    <source>
        <strain evidence="2">Prilba</strain>
    </source>
</reference>
<dbReference type="EMBL" id="WHVB01000003">
    <property type="protein sequence ID" value="KAF8485323.1"/>
    <property type="molecule type" value="Genomic_DNA"/>
</dbReference>
<organism evidence="2 3">
    <name type="scientific">Russula ochroleuca</name>
    <dbReference type="NCBI Taxonomy" id="152965"/>
    <lineage>
        <taxon>Eukaryota</taxon>
        <taxon>Fungi</taxon>
        <taxon>Dikarya</taxon>
        <taxon>Basidiomycota</taxon>
        <taxon>Agaricomycotina</taxon>
        <taxon>Agaricomycetes</taxon>
        <taxon>Russulales</taxon>
        <taxon>Russulaceae</taxon>
        <taxon>Russula</taxon>
    </lineage>
</organism>
<name>A0A9P5N390_9AGAM</name>
<reference evidence="2" key="1">
    <citation type="submission" date="2019-10" db="EMBL/GenBank/DDBJ databases">
        <authorList>
            <consortium name="DOE Joint Genome Institute"/>
            <person name="Kuo A."/>
            <person name="Miyauchi S."/>
            <person name="Kiss E."/>
            <person name="Drula E."/>
            <person name="Kohler A."/>
            <person name="Sanchez-Garcia M."/>
            <person name="Andreopoulos B."/>
            <person name="Barry K.W."/>
            <person name="Bonito G."/>
            <person name="Buee M."/>
            <person name="Carver A."/>
            <person name="Chen C."/>
            <person name="Cichocki N."/>
            <person name="Clum A."/>
            <person name="Culley D."/>
            <person name="Crous P.W."/>
            <person name="Fauchery L."/>
            <person name="Girlanda M."/>
            <person name="Hayes R."/>
            <person name="Keri Z."/>
            <person name="LaButti K."/>
            <person name="Lipzen A."/>
            <person name="Lombard V."/>
            <person name="Magnuson J."/>
            <person name="Maillard F."/>
            <person name="Morin E."/>
            <person name="Murat C."/>
            <person name="Nolan M."/>
            <person name="Ohm R."/>
            <person name="Pangilinan J."/>
            <person name="Pereira M."/>
            <person name="Perotto S."/>
            <person name="Peter M."/>
            <person name="Riley R."/>
            <person name="Sitrit Y."/>
            <person name="Stielow B."/>
            <person name="Szollosi G."/>
            <person name="Zifcakova L."/>
            <person name="Stursova M."/>
            <person name="Spatafora J.W."/>
            <person name="Tedersoo L."/>
            <person name="Vaario L.-M."/>
            <person name="Yamada A."/>
            <person name="Yan M."/>
            <person name="Wang P."/>
            <person name="Xu J."/>
            <person name="Bruns T."/>
            <person name="Baldrian P."/>
            <person name="Vilgalys R."/>
            <person name="Henrissat B."/>
            <person name="Grigoriev I.V."/>
            <person name="Hibbett D."/>
            <person name="Nagy L.G."/>
            <person name="Martin F.M."/>
        </authorList>
    </citation>
    <scope>NUCLEOTIDE SEQUENCE</scope>
    <source>
        <strain evidence="2">Prilba</strain>
    </source>
</reference>
<evidence type="ECO:0000313" key="3">
    <source>
        <dbReference type="Proteomes" id="UP000759537"/>
    </source>
</evidence>
<feature type="region of interest" description="Disordered" evidence="1">
    <location>
        <begin position="258"/>
        <end position="287"/>
    </location>
</feature>
<proteinExistence type="predicted"/>
<evidence type="ECO:0000313" key="2">
    <source>
        <dbReference type="EMBL" id="KAF8485323.1"/>
    </source>
</evidence>
<gene>
    <name evidence="2" type="ORF">DFH94DRAFT_679776</name>
</gene>
<keyword evidence="3" id="KW-1185">Reference proteome</keyword>
<dbReference type="Proteomes" id="UP000759537">
    <property type="component" value="Unassembled WGS sequence"/>
</dbReference>
<comment type="caution">
    <text evidence="2">The sequence shown here is derived from an EMBL/GenBank/DDBJ whole genome shotgun (WGS) entry which is preliminary data.</text>
</comment>
<sequence length="387" mass="43372">MIEFPMRRWCSADATSRPVSPSLRLQEALRTQGRPMNPDLVSLIGIWGESTRAEGYHWLLHRDSAKRDTIVSRARRGEKIRRRQKGHLRKKAEHLRVWGGLEELGAGIGCNDDGDDGDDGEGPGFCGFLYLVVNFCWLFCVWHPERDIMDIEGIVTLPSTSLVRTLLSDVQLIRQGLPVLSPKEPSNLECAESQANRTLKTQSMSQNGLPKYPASPRFPGSHQGTEQHSLIILGIYKAMMAGYVLRVMNVSCVVTHKGQAPHLGQRHRRREDRNHGQGPNRRKRIEAFEGSPSHVSLGWGTGTSVRTPSHFCDRSRAKGIAQLRPRRFHAHLRAKSMMRASDLIAITAIAGYLRAEDERPVGDWSAWHLQTRGSDRLTPKCGGCISD</sequence>
<evidence type="ECO:0000256" key="1">
    <source>
        <dbReference type="SAM" id="MobiDB-lite"/>
    </source>
</evidence>
<protein>
    <submittedName>
        <fullName evidence="2">Uncharacterized protein</fullName>
    </submittedName>
</protein>
<dbReference type="AlphaFoldDB" id="A0A9P5N390"/>
<accession>A0A9P5N390</accession>